<evidence type="ECO:0000313" key="2">
    <source>
        <dbReference type="EMBL" id="BDZ54106.1"/>
    </source>
</evidence>
<keyword evidence="3" id="KW-1185">Reference proteome</keyword>
<feature type="region of interest" description="Disordered" evidence="1">
    <location>
        <begin position="131"/>
        <end position="182"/>
    </location>
</feature>
<dbReference type="EMBL" id="AP027734">
    <property type="protein sequence ID" value="BDZ54106.1"/>
    <property type="molecule type" value="Genomic_DNA"/>
</dbReference>
<feature type="region of interest" description="Disordered" evidence="1">
    <location>
        <begin position="26"/>
        <end position="109"/>
    </location>
</feature>
<feature type="compositionally biased region" description="Basic and acidic residues" evidence="1">
    <location>
        <begin position="56"/>
        <end position="67"/>
    </location>
</feature>
<dbReference type="RefSeq" id="WP_286329503.1">
    <property type="nucleotide sequence ID" value="NZ_AP027734.1"/>
</dbReference>
<evidence type="ECO:0000256" key="1">
    <source>
        <dbReference type="SAM" id="MobiDB-lite"/>
    </source>
</evidence>
<organism evidence="2 3">
    <name type="scientific">Agromyces marinus</name>
    <dbReference type="NCBI Taxonomy" id="1389020"/>
    <lineage>
        <taxon>Bacteria</taxon>
        <taxon>Bacillati</taxon>
        <taxon>Actinomycetota</taxon>
        <taxon>Actinomycetes</taxon>
        <taxon>Micrococcales</taxon>
        <taxon>Microbacteriaceae</taxon>
        <taxon>Agromyces</taxon>
    </lineage>
</organism>
<feature type="compositionally biased region" description="Basic and acidic residues" evidence="1">
    <location>
        <begin position="131"/>
        <end position="144"/>
    </location>
</feature>
<feature type="compositionally biased region" description="Basic and acidic residues" evidence="1">
    <location>
        <begin position="239"/>
        <end position="256"/>
    </location>
</feature>
<gene>
    <name evidence="2" type="ORF">GCM10025870_11790</name>
</gene>
<evidence type="ECO:0000313" key="3">
    <source>
        <dbReference type="Proteomes" id="UP001321477"/>
    </source>
</evidence>
<name>A0ABM8H031_9MICO</name>
<dbReference type="Proteomes" id="UP001321477">
    <property type="component" value="Chromosome"/>
</dbReference>
<feature type="compositionally biased region" description="Basic and acidic residues" evidence="1">
    <location>
        <begin position="76"/>
        <end position="101"/>
    </location>
</feature>
<sequence>MARVEFGSIEGEVGEHGAVAVTVAFEDVPPDQRGLADPSGPVERHRPGSRPGAAHEPVDQVELRATPDEVLLGDAAQRREHVREVEGAAHGRLGRKLDRAAQRRQPLPGAQHAAQFVRCQRLQVEPAFEQAARHPVGEVVRAGRDGVAGDEGGTRSVRTEAEDRRATHRRPQSPAAARARPDDIAVLAEELRDPIIRCVRGPSVAEDGPGREVVQEDHAFPQSLAGGVVRGIGVRRRGLRGDRGQPRAHLVGRDPRPLGLAATHDAPP</sequence>
<proteinExistence type="predicted"/>
<feature type="region of interest" description="Disordered" evidence="1">
    <location>
        <begin position="237"/>
        <end position="268"/>
    </location>
</feature>
<protein>
    <submittedName>
        <fullName evidence="2">Uncharacterized protein</fullName>
    </submittedName>
</protein>
<accession>A0ABM8H031</accession>
<reference evidence="3" key="1">
    <citation type="journal article" date="2019" name="Int. J. Syst. Evol. Microbiol.">
        <title>The Global Catalogue of Microorganisms (GCM) 10K type strain sequencing project: providing services to taxonomists for standard genome sequencing and annotation.</title>
        <authorList>
            <consortium name="The Broad Institute Genomics Platform"/>
            <consortium name="The Broad Institute Genome Sequencing Center for Infectious Disease"/>
            <person name="Wu L."/>
            <person name="Ma J."/>
        </authorList>
    </citation>
    <scope>NUCLEOTIDE SEQUENCE [LARGE SCALE GENOMIC DNA]</scope>
    <source>
        <strain evidence="3">NBRC 109019</strain>
    </source>
</reference>